<dbReference type="AlphaFoldDB" id="B1I6I4"/>
<organism evidence="10 11">
    <name type="scientific">Desulforudis audaxviator (strain MP104C)</name>
    <dbReference type="NCBI Taxonomy" id="477974"/>
    <lineage>
        <taxon>Bacteria</taxon>
        <taxon>Bacillati</taxon>
        <taxon>Bacillota</taxon>
        <taxon>Clostridia</taxon>
        <taxon>Thermoanaerobacterales</taxon>
        <taxon>Candidatus Desulforudaceae</taxon>
        <taxon>Candidatus Desulforudis</taxon>
    </lineage>
</organism>
<evidence type="ECO:0000256" key="3">
    <source>
        <dbReference type="ARBA" id="ARBA00022475"/>
    </source>
</evidence>
<feature type="transmembrane region" description="Helical" evidence="8">
    <location>
        <begin position="508"/>
        <end position="527"/>
    </location>
</feature>
<feature type="transmembrane region" description="Helical" evidence="8">
    <location>
        <begin position="82"/>
        <end position="103"/>
    </location>
</feature>
<dbReference type="Proteomes" id="UP000008544">
    <property type="component" value="Chromosome"/>
</dbReference>
<keyword evidence="4 7" id="KW-0812">Transmembrane</keyword>
<dbReference type="STRING" id="477974.Daud_2160"/>
<evidence type="ECO:0000256" key="6">
    <source>
        <dbReference type="ARBA" id="ARBA00023136"/>
    </source>
</evidence>
<dbReference type="PANTHER" id="PTHR42703">
    <property type="entry name" value="NADH DEHYDROGENASE"/>
    <property type="match status" value="1"/>
</dbReference>
<feature type="transmembrane region" description="Helical" evidence="8">
    <location>
        <begin position="413"/>
        <end position="434"/>
    </location>
</feature>
<comment type="subcellular location">
    <subcellularLocation>
        <location evidence="1">Cell membrane</location>
        <topology evidence="1">Multi-pass membrane protein</topology>
    </subcellularLocation>
    <subcellularLocation>
        <location evidence="7">Membrane</location>
        <topology evidence="7">Multi-pass membrane protein</topology>
    </subcellularLocation>
</comment>
<evidence type="ECO:0000256" key="7">
    <source>
        <dbReference type="RuleBase" id="RU000320"/>
    </source>
</evidence>
<dbReference type="GO" id="GO:0016491">
    <property type="term" value="F:oxidoreductase activity"/>
    <property type="evidence" value="ECO:0007669"/>
    <property type="project" value="UniProtKB-KW"/>
</dbReference>
<accession>B1I6I4</accession>
<comment type="similarity">
    <text evidence="2">Belongs to the CPA3 antiporters (TC 2.A.63) subunit D family.</text>
</comment>
<gene>
    <name evidence="10" type="ordered locus">Daud_2160</name>
</gene>
<evidence type="ECO:0000256" key="2">
    <source>
        <dbReference type="ARBA" id="ARBA00005346"/>
    </source>
</evidence>
<dbReference type="GO" id="GO:0005886">
    <property type="term" value="C:plasma membrane"/>
    <property type="evidence" value="ECO:0007669"/>
    <property type="project" value="UniProtKB-SubCell"/>
</dbReference>
<evidence type="ECO:0000256" key="5">
    <source>
        <dbReference type="ARBA" id="ARBA00022989"/>
    </source>
</evidence>
<feature type="transmembrane region" description="Helical" evidence="8">
    <location>
        <begin position="170"/>
        <end position="192"/>
    </location>
</feature>
<dbReference type="EC" id="1.6.99.5" evidence="10"/>
<dbReference type="PRINTS" id="PR01434">
    <property type="entry name" value="NADHDHGNASE5"/>
</dbReference>
<dbReference type="InterPro" id="IPR050586">
    <property type="entry name" value="CPA3_Na-H_Antiporter_D"/>
</dbReference>
<dbReference type="eggNOG" id="COG0651">
    <property type="taxonomic scope" value="Bacteria"/>
</dbReference>
<dbReference type="HOGENOM" id="CLU_007100_9_3_9"/>
<feature type="domain" description="NADH:quinone oxidoreductase/Mrp antiporter transmembrane" evidence="9">
    <location>
        <begin position="134"/>
        <end position="426"/>
    </location>
</feature>
<keyword evidence="6 8" id="KW-0472">Membrane</keyword>
<dbReference type="PANTHER" id="PTHR42703:SF1">
    <property type="entry name" value="NA(+)_H(+) ANTIPORTER SUBUNIT D1"/>
    <property type="match status" value="1"/>
</dbReference>
<feature type="transmembrane region" description="Helical" evidence="8">
    <location>
        <begin position="381"/>
        <end position="401"/>
    </location>
</feature>
<dbReference type="RefSeq" id="WP_012303222.1">
    <property type="nucleotide sequence ID" value="NC_010424.1"/>
</dbReference>
<dbReference type="OrthoDB" id="9807568at2"/>
<feature type="transmembrane region" description="Helical" evidence="8">
    <location>
        <begin position="115"/>
        <end position="134"/>
    </location>
</feature>
<dbReference type="InterPro" id="IPR001750">
    <property type="entry name" value="ND/Mrp_TM"/>
</dbReference>
<feature type="transmembrane region" description="Helical" evidence="8">
    <location>
        <begin position="140"/>
        <end position="158"/>
    </location>
</feature>
<keyword evidence="11" id="KW-1185">Reference proteome</keyword>
<evidence type="ECO:0000256" key="4">
    <source>
        <dbReference type="ARBA" id="ARBA00022692"/>
    </source>
</evidence>
<protein>
    <submittedName>
        <fullName evidence="10">NADH dehydrogenase (Quinone)</fullName>
        <ecNumber evidence="10">1.6.99.5</ecNumber>
    </submittedName>
</protein>
<dbReference type="KEGG" id="dau:Daud_2160"/>
<evidence type="ECO:0000256" key="1">
    <source>
        <dbReference type="ARBA" id="ARBA00004651"/>
    </source>
</evidence>
<feature type="transmembrane region" description="Helical" evidence="8">
    <location>
        <begin position="40"/>
        <end position="62"/>
    </location>
</feature>
<keyword evidence="3" id="KW-1003">Cell membrane</keyword>
<feature type="transmembrane region" description="Helical" evidence="8">
    <location>
        <begin position="311"/>
        <end position="335"/>
    </location>
</feature>
<evidence type="ECO:0000313" key="10">
    <source>
        <dbReference type="EMBL" id="ACA60647.1"/>
    </source>
</evidence>
<feature type="transmembrane region" description="Helical" evidence="8">
    <location>
        <begin position="341"/>
        <end position="360"/>
    </location>
</feature>
<evidence type="ECO:0000256" key="8">
    <source>
        <dbReference type="SAM" id="Phobius"/>
    </source>
</evidence>
<keyword evidence="10" id="KW-0560">Oxidoreductase</keyword>
<feature type="transmembrane region" description="Helical" evidence="8">
    <location>
        <begin position="280"/>
        <end position="299"/>
    </location>
</feature>
<dbReference type="EMBL" id="CP000860">
    <property type="protein sequence ID" value="ACA60647.1"/>
    <property type="molecule type" value="Genomic_DNA"/>
</dbReference>
<sequence>MPAEVVFSNAPLVAVLVSLAAAGLILFCDRRPDLRETVTMAAAVVKFVVVLSMLPAVLGGAVVETAPLHIAKGIALHFRVDAFGLLFALLASGLWIVTSVYSIGYMRSLKYGHETGYFASFAVCLSAAVGIAMSGNLLTFFIFYEILTIATYPLVIHRRNAEAVSGGREYMVYLLLAGQVLLIAVAWAHYLVPGAAFTPGGFLAASGASVGALQVLFVLFMVGVGVKAAVLPLHGWLPTAMVAPTPVSALLHAVAVVKAGAFAVVRVTGFVFGPELMGELGVGVILAWFAAATIIFASLRALSEDHLKRRLAYSTVSQLSYVVLGAALATPAAILGAMFHIVAHAFMKITLFFCAGAIYATTHKEYIRELDGLGRRMPYTMGAFAAAALAITGMPLLVGFISKWNLGVGSIQAGQPVFIAVLIGSALLNAAYFFPIVYRAYFGRAREVAAHAAGEALAAGEPVAAARQPGDEVQTVRSSAPAAQSAAAHAEHAAACAGTSGEAKPSMLVPLLITAAAALVLGVLPNLGLQFYTLAEMAAAAVTGGGPGPAGGGM</sequence>
<feature type="transmembrane region" description="Helical" evidence="8">
    <location>
        <begin position="6"/>
        <end position="28"/>
    </location>
</feature>
<feature type="transmembrane region" description="Helical" evidence="8">
    <location>
        <begin position="212"/>
        <end position="237"/>
    </location>
</feature>
<keyword evidence="5 8" id="KW-1133">Transmembrane helix</keyword>
<proteinExistence type="inferred from homology"/>
<evidence type="ECO:0000313" key="11">
    <source>
        <dbReference type="Proteomes" id="UP000008544"/>
    </source>
</evidence>
<reference evidence="11" key="1">
    <citation type="submission" date="2007-10" db="EMBL/GenBank/DDBJ databases">
        <title>Complete sequence of chromosome of Desulforudis audaxviator MP104C.</title>
        <authorList>
            <person name="Copeland A."/>
            <person name="Lucas S."/>
            <person name="Lapidus A."/>
            <person name="Barry K."/>
            <person name="Glavina del Rio T."/>
            <person name="Dalin E."/>
            <person name="Tice H."/>
            <person name="Bruce D."/>
            <person name="Pitluck S."/>
            <person name="Lowry S.R."/>
            <person name="Larimer F."/>
            <person name="Land M.L."/>
            <person name="Hauser L."/>
            <person name="Kyrpides N."/>
            <person name="Ivanova N.N."/>
            <person name="Richardson P."/>
        </authorList>
    </citation>
    <scope>NUCLEOTIDE SEQUENCE [LARGE SCALE GENOMIC DNA]</scope>
    <source>
        <strain evidence="11">MP104C</strain>
    </source>
</reference>
<dbReference type="Pfam" id="PF00361">
    <property type="entry name" value="Proton_antipo_M"/>
    <property type="match status" value="1"/>
</dbReference>
<name>B1I6I4_DESAP</name>
<reference evidence="10 11" key="2">
    <citation type="journal article" date="2008" name="Science">
        <title>Environmental genomics reveals a single-species ecosystem deep within Earth.</title>
        <authorList>
            <person name="Chivian D."/>
            <person name="Brodie E.L."/>
            <person name="Alm E.J."/>
            <person name="Culley D.E."/>
            <person name="Dehal P.S."/>
            <person name="Desantis T.Z."/>
            <person name="Gihring T.M."/>
            <person name="Lapidus A."/>
            <person name="Lin L.H."/>
            <person name="Lowry S.R."/>
            <person name="Moser D.P."/>
            <person name="Richardson P.M."/>
            <person name="Southam G."/>
            <person name="Wanger G."/>
            <person name="Pratt L.M."/>
            <person name="Andersen G.L."/>
            <person name="Hazen T.C."/>
            <person name="Brockman F.J."/>
            <person name="Arkin A.P."/>
            <person name="Onstott T.C."/>
        </authorList>
    </citation>
    <scope>NUCLEOTIDE SEQUENCE [LARGE SCALE GENOMIC DNA]</scope>
    <source>
        <strain evidence="10 11">MP104C</strain>
    </source>
</reference>
<evidence type="ECO:0000259" key="9">
    <source>
        <dbReference type="Pfam" id="PF00361"/>
    </source>
</evidence>